<evidence type="ECO:0000256" key="5">
    <source>
        <dbReference type="SAM" id="MobiDB-lite"/>
    </source>
</evidence>
<dbReference type="InterPro" id="IPR006162">
    <property type="entry name" value="Ppantetheine_attach_site"/>
</dbReference>
<dbReference type="Gene3D" id="3.40.47.10">
    <property type="match status" value="1"/>
</dbReference>
<dbReference type="InterPro" id="IPR014030">
    <property type="entry name" value="Ketoacyl_synth_N"/>
</dbReference>
<dbReference type="InterPro" id="IPR016036">
    <property type="entry name" value="Malonyl_transacylase_ACP-bd"/>
</dbReference>
<dbReference type="InterPro" id="IPR020841">
    <property type="entry name" value="PKS_Beta-ketoAc_synthase_dom"/>
</dbReference>
<reference evidence="8 9" key="1">
    <citation type="submission" date="2018-11" db="EMBL/GenBank/DDBJ databases">
        <title>The genome draft of YIM 96095.</title>
        <authorList>
            <person name="Tang S.-K."/>
            <person name="Chunyu W.-X."/>
            <person name="Feng Y.-Z."/>
        </authorList>
    </citation>
    <scope>NUCLEOTIDE SEQUENCE [LARGE SCALE GENOMIC DNA]</scope>
    <source>
        <strain evidence="8 9">YIM 96095</strain>
    </source>
</reference>
<keyword evidence="3" id="KW-0808">Transferase</keyword>
<sequence length="1002" mass="106212">SPREALAIDPQQRVLLETCWEALERSRIDPTTLRASHTGVYMGAISQDYGPSMGEATEGLEGYLVTGGAASVISGRVAYTLGLEGPAVTVDTACSSSLVSLHLACQALRQQECSLALAGGVTVMADPGIFVEFSRQRGLAADGRCKAFSAAADGTGWAEGAGVLVLERLSDARRNGRRILGLVRGGAVNQDGASNGITAPNGPSQERVIRQALEAAGLEPAEVDAVEAHGTGTTLGDPIEAQALLSTYGRGRSTDSPLRVGTVKSNIGHSGAAAGVAGVIKMVEALRHRTLPRSLHIDEPSPHVDWSDGTVRLLRESEPWPRTERPARAAVSSFGISGTNAHVLLEEADSDDAVWGEPSEEGAAASAVALPEVPWLLSGHGREALRDQARGLYEWLGDAPEIEPADVGLSLAVTRARFEHRAAVVGRDRRELLEGLDALASGELASNVVRGTAAGDRHPVVLLLTGQGSQRAGMGGELYDAFPAFAAAFDEVRAHIDPLLDRPLGEVVFAPEGSLEAESLDRTGYTQPALFAFEVAMCRLLRQWGVVPSYLLGHSIGEVAAAHVAGVLSLPDACALVAARGRLMDALPEGGAMVALQAPEEAVTASLSGRDGVGIAAVNGPRATVVSGDHAPVAEVARHWRDQGVRVSELRVSHAFHSYRMDPMLKEFQRVAEGLTWHAPEIPVVSNVTGEVLTAQEATDPEYWVRQVREAVRFGDGVRWLRENGVGTLMEVGPHAVLASMAMECLAETDTSTGVVALQHGDHPETRTLVTGLAEAHSRGVDLDWASLFPTAERVDLPTYPFQRQHYWLTGQPRTSGATVPEARPDTDTETTEPEPPLDLSGMGPAEREEAVLDLVLRHTARVLGYSGPEEVEENRGFMDTGMDSLAGVRLRTSLSQATGLELSTTAAFDYPTPATLAGHITQRLDGAASTEADPSLSGLDRLESALESGSLGEAARERLRERLNALLTRLDATQPDPKGADLDNATDDELLDLIDKEFGIS</sequence>
<evidence type="ECO:0000259" key="7">
    <source>
        <dbReference type="PROSITE" id="PS52004"/>
    </source>
</evidence>
<dbReference type="PANTHER" id="PTHR43775">
    <property type="entry name" value="FATTY ACID SYNTHASE"/>
    <property type="match status" value="1"/>
</dbReference>
<name>A0A3N0E6P4_9ACTN</name>
<dbReference type="CDD" id="cd00833">
    <property type="entry name" value="PKS"/>
    <property type="match status" value="1"/>
</dbReference>
<feature type="non-terminal residue" evidence="8">
    <location>
        <position position="1"/>
    </location>
</feature>
<comment type="caution">
    <text evidence="8">The sequence shown here is derived from an EMBL/GenBank/DDBJ whole genome shotgun (WGS) entry which is preliminary data.</text>
</comment>
<dbReference type="InterPro" id="IPR032821">
    <property type="entry name" value="PKS_assoc"/>
</dbReference>
<dbReference type="PROSITE" id="PS52004">
    <property type="entry name" value="KS3_2"/>
    <property type="match status" value="1"/>
</dbReference>
<dbReference type="SUPFAM" id="SSF52151">
    <property type="entry name" value="FabD/lysophospholipase-like"/>
    <property type="match status" value="1"/>
</dbReference>
<dbReference type="Pfam" id="PF00550">
    <property type="entry name" value="PP-binding"/>
    <property type="match status" value="1"/>
</dbReference>
<dbReference type="InterPro" id="IPR016039">
    <property type="entry name" value="Thiolase-like"/>
</dbReference>
<evidence type="ECO:0000256" key="2">
    <source>
        <dbReference type="ARBA" id="ARBA00022553"/>
    </source>
</evidence>
<dbReference type="FunFam" id="3.40.366.10:FF:000002">
    <property type="entry name" value="Probable polyketide synthase 2"/>
    <property type="match status" value="1"/>
</dbReference>
<dbReference type="SMART" id="SM00827">
    <property type="entry name" value="PKS_AT"/>
    <property type="match status" value="1"/>
</dbReference>
<dbReference type="InterPro" id="IPR036736">
    <property type="entry name" value="ACP-like_sf"/>
</dbReference>
<dbReference type="Pfam" id="PF00109">
    <property type="entry name" value="ketoacyl-synt"/>
    <property type="match status" value="1"/>
</dbReference>
<dbReference type="Gene3D" id="3.30.70.3290">
    <property type="match status" value="1"/>
</dbReference>
<evidence type="ECO:0000256" key="4">
    <source>
        <dbReference type="ARBA" id="ARBA00023315"/>
    </source>
</evidence>
<dbReference type="SUPFAM" id="SSF47336">
    <property type="entry name" value="ACP-like"/>
    <property type="match status" value="1"/>
</dbReference>
<dbReference type="InterPro" id="IPR020806">
    <property type="entry name" value="PKS_PP-bd"/>
</dbReference>
<dbReference type="InterPro" id="IPR016035">
    <property type="entry name" value="Acyl_Trfase/lysoPLipase"/>
</dbReference>
<dbReference type="Proteomes" id="UP000269198">
    <property type="component" value="Unassembled WGS sequence"/>
</dbReference>
<protein>
    <submittedName>
        <fullName evidence="8">Polyketide synthase</fullName>
    </submittedName>
</protein>
<dbReference type="OrthoDB" id="4537517at2"/>
<dbReference type="RefSeq" id="WP_148046359.1">
    <property type="nucleotide sequence ID" value="NZ_RJMB01000016.1"/>
</dbReference>
<dbReference type="GO" id="GO:0004312">
    <property type="term" value="F:fatty acid synthase activity"/>
    <property type="evidence" value="ECO:0007669"/>
    <property type="project" value="TreeGrafter"/>
</dbReference>
<evidence type="ECO:0000259" key="6">
    <source>
        <dbReference type="PROSITE" id="PS50075"/>
    </source>
</evidence>
<dbReference type="SMART" id="SM01294">
    <property type="entry name" value="PKS_PP_betabranch"/>
    <property type="match status" value="1"/>
</dbReference>
<evidence type="ECO:0000256" key="1">
    <source>
        <dbReference type="ARBA" id="ARBA00022450"/>
    </source>
</evidence>
<dbReference type="Pfam" id="PF02801">
    <property type="entry name" value="Ketoacyl-synt_C"/>
    <property type="match status" value="1"/>
</dbReference>
<proteinExistence type="predicted"/>
<organism evidence="8 9">
    <name type="scientific">Halostreptopolyspora alba</name>
    <dbReference type="NCBI Taxonomy" id="2487137"/>
    <lineage>
        <taxon>Bacteria</taxon>
        <taxon>Bacillati</taxon>
        <taxon>Actinomycetota</taxon>
        <taxon>Actinomycetes</taxon>
        <taxon>Streptosporangiales</taxon>
        <taxon>Nocardiopsidaceae</taxon>
        <taxon>Halostreptopolyspora</taxon>
    </lineage>
</organism>
<keyword evidence="4" id="KW-0012">Acyltransferase</keyword>
<dbReference type="GO" id="GO:0031177">
    <property type="term" value="F:phosphopantetheine binding"/>
    <property type="evidence" value="ECO:0007669"/>
    <property type="project" value="InterPro"/>
</dbReference>
<dbReference type="InterPro" id="IPR001227">
    <property type="entry name" value="Ac_transferase_dom_sf"/>
</dbReference>
<dbReference type="SMART" id="SM00825">
    <property type="entry name" value="PKS_KS"/>
    <property type="match status" value="1"/>
</dbReference>
<evidence type="ECO:0000313" key="9">
    <source>
        <dbReference type="Proteomes" id="UP000269198"/>
    </source>
</evidence>
<dbReference type="Pfam" id="PF16197">
    <property type="entry name" value="KAsynt_C_assoc"/>
    <property type="match status" value="1"/>
</dbReference>
<keyword evidence="2" id="KW-0597">Phosphoprotein</keyword>
<dbReference type="PROSITE" id="PS00012">
    <property type="entry name" value="PHOSPHOPANTETHEINE"/>
    <property type="match status" value="1"/>
</dbReference>
<dbReference type="InterPro" id="IPR014043">
    <property type="entry name" value="Acyl_transferase_dom"/>
</dbReference>
<accession>A0A3N0E6P4</accession>
<gene>
    <name evidence="8" type="ORF">EFW17_16170</name>
</gene>
<dbReference type="Gene3D" id="3.40.366.10">
    <property type="entry name" value="Malonyl-Coenzyme A Acyl Carrier Protein, domain 2"/>
    <property type="match status" value="1"/>
</dbReference>
<dbReference type="SUPFAM" id="SSF55048">
    <property type="entry name" value="Probable ACP-binding domain of malonyl-CoA ACP transacylase"/>
    <property type="match status" value="1"/>
</dbReference>
<dbReference type="AlphaFoldDB" id="A0A3N0E6P4"/>
<dbReference type="InterPro" id="IPR014031">
    <property type="entry name" value="Ketoacyl_synth_C"/>
</dbReference>
<dbReference type="PANTHER" id="PTHR43775:SF51">
    <property type="entry name" value="INACTIVE PHENOLPHTHIOCEROL SYNTHESIS POLYKETIDE SYNTHASE TYPE I PKS1-RELATED"/>
    <property type="match status" value="1"/>
</dbReference>
<feature type="domain" description="Ketosynthase family 3 (KS3)" evidence="7">
    <location>
        <begin position="1"/>
        <end position="347"/>
    </location>
</feature>
<dbReference type="SUPFAM" id="SSF53901">
    <property type="entry name" value="Thiolase-like"/>
    <property type="match status" value="1"/>
</dbReference>
<dbReference type="InterPro" id="IPR018201">
    <property type="entry name" value="Ketoacyl_synth_AS"/>
</dbReference>
<evidence type="ECO:0000313" key="8">
    <source>
        <dbReference type="EMBL" id="RNL83527.1"/>
    </source>
</evidence>
<feature type="region of interest" description="Disordered" evidence="5">
    <location>
        <begin position="812"/>
        <end position="844"/>
    </location>
</feature>
<keyword evidence="1" id="KW-0596">Phosphopantetheine</keyword>
<dbReference type="Pfam" id="PF00698">
    <property type="entry name" value="Acyl_transf_1"/>
    <property type="match status" value="1"/>
</dbReference>
<dbReference type="EMBL" id="RJMB01000016">
    <property type="protein sequence ID" value="RNL83527.1"/>
    <property type="molecule type" value="Genomic_DNA"/>
</dbReference>
<keyword evidence="9" id="KW-1185">Reference proteome</keyword>
<dbReference type="GO" id="GO:0004315">
    <property type="term" value="F:3-oxoacyl-[acyl-carrier-protein] synthase activity"/>
    <property type="evidence" value="ECO:0007669"/>
    <property type="project" value="InterPro"/>
</dbReference>
<dbReference type="PROSITE" id="PS50075">
    <property type="entry name" value="CARRIER"/>
    <property type="match status" value="1"/>
</dbReference>
<dbReference type="Gene3D" id="1.10.1200.10">
    <property type="entry name" value="ACP-like"/>
    <property type="match status" value="1"/>
</dbReference>
<dbReference type="GO" id="GO:0006633">
    <property type="term" value="P:fatty acid biosynthetic process"/>
    <property type="evidence" value="ECO:0007669"/>
    <property type="project" value="InterPro"/>
</dbReference>
<dbReference type="SMART" id="SM00823">
    <property type="entry name" value="PKS_PP"/>
    <property type="match status" value="1"/>
</dbReference>
<evidence type="ECO:0000256" key="3">
    <source>
        <dbReference type="ARBA" id="ARBA00022679"/>
    </source>
</evidence>
<dbReference type="InterPro" id="IPR050091">
    <property type="entry name" value="PKS_NRPS_Biosynth_Enz"/>
</dbReference>
<dbReference type="PROSITE" id="PS00606">
    <property type="entry name" value="KS3_1"/>
    <property type="match status" value="1"/>
</dbReference>
<feature type="domain" description="Carrier" evidence="6">
    <location>
        <begin position="850"/>
        <end position="925"/>
    </location>
</feature>
<dbReference type="InterPro" id="IPR009081">
    <property type="entry name" value="PP-bd_ACP"/>
</dbReference>